<keyword evidence="1" id="KW-0472">Membrane</keyword>
<feature type="transmembrane region" description="Helical" evidence="1">
    <location>
        <begin position="57"/>
        <end position="80"/>
    </location>
</feature>
<feature type="transmembrane region" description="Helical" evidence="1">
    <location>
        <begin position="92"/>
        <end position="113"/>
    </location>
</feature>
<keyword evidence="1" id="KW-0812">Transmembrane</keyword>
<proteinExistence type="predicted"/>
<keyword evidence="3" id="KW-1185">Reference proteome</keyword>
<reference evidence="2" key="1">
    <citation type="submission" date="2016-10" db="EMBL/GenBank/DDBJ databases">
        <title>Comparative Genomics of Relapsing Fever Spirochetes.</title>
        <authorList>
            <person name="Schwan T.G."/>
            <person name="Raffel S.J."/>
            <person name="Porcella S.F."/>
            <person name="Martens C.A."/>
            <person name="Bruno D.P."/>
            <person name="Ricklefs S.M."/>
            <person name="Barbian K.B."/>
        </authorList>
    </citation>
    <scope>NUCLEOTIDE SEQUENCE</scope>
    <source>
        <strain evidence="2">SLO</strain>
    </source>
</reference>
<evidence type="ECO:0000256" key="1">
    <source>
        <dbReference type="SAM" id="Phobius"/>
    </source>
</evidence>
<dbReference type="PANTHER" id="PTHR43298:SF4">
    <property type="entry name" value="DRUG_SODIUM ANTIPORTER"/>
    <property type="match status" value="1"/>
</dbReference>
<protein>
    <submittedName>
        <fullName evidence="2">Na+ driven multidrug efflux pump</fullName>
    </submittedName>
</protein>
<name>A0ABM5PJF0_BORPR</name>
<keyword evidence="1" id="KW-1133">Transmembrane helix</keyword>
<accession>A0ABM5PJF0</accession>
<dbReference type="Pfam" id="PF01554">
    <property type="entry name" value="MatE"/>
    <property type="match status" value="1"/>
</dbReference>
<dbReference type="PANTHER" id="PTHR43298">
    <property type="entry name" value="MULTIDRUG RESISTANCE PROTEIN NORM-RELATED"/>
    <property type="match status" value="1"/>
</dbReference>
<gene>
    <name evidence="2" type="ORF">BPA_0111301</name>
</gene>
<feature type="transmembrane region" description="Helical" evidence="1">
    <location>
        <begin position="12"/>
        <end position="35"/>
    </location>
</feature>
<sequence length="121" mass="13617">MLTKFNSYRSILRELLVLAIPTVFESFLFQLVTFFDNYMIAYLGSAQVTGTSISNRITFLCFIVIFALGTTLSAYASQAFSKGKFTHVKQAFAYALIIGITIGIIFFVCPLFFQRSLLSYS</sequence>
<evidence type="ECO:0000313" key="3">
    <source>
        <dbReference type="Proteomes" id="UP000019331"/>
    </source>
</evidence>
<evidence type="ECO:0000313" key="2">
    <source>
        <dbReference type="EMBL" id="AHH09342.1"/>
    </source>
</evidence>
<dbReference type="EMBL" id="CP005851">
    <property type="protein sequence ID" value="AHH09342.1"/>
    <property type="molecule type" value="Genomic_DNA"/>
</dbReference>
<dbReference type="InterPro" id="IPR002528">
    <property type="entry name" value="MATE_fam"/>
</dbReference>
<dbReference type="Proteomes" id="UP000019331">
    <property type="component" value="Chromosome"/>
</dbReference>
<organism evidence="2 3">
    <name type="scientific">Borrelia parkeri SLO</name>
    <dbReference type="NCBI Taxonomy" id="1313294"/>
    <lineage>
        <taxon>Bacteria</taxon>
        <taxon>Pseudomonadati</taxon>
        <taxon>Spirochaetota</taxon>
        <taxon>Spirochaetia</taxon>
        <taxon>Spirochaetales</taxon>
        <taxon>Borreliaceae</taxon>
        <taxon>Borrelia</taxon>
    </lineage>
</organism>
<dbReference type="InterPro" id="IPR050222">
    <property type="entry name" value="MATE_MdtK"/>
</dbReference>